<dbReference type="RefSeq" id="WP_261497424.1">
    <property type="nucleotide sequence ID" value="NZ_JAOCQF010000004.1"/>
</dbReference>
<accession>A0ABT2NS30</accession>
<evidence type="ECO:0000313" key="2">
    <source>
        <dbReference type="Proteomes" id="UP001205601"/>
    </source>
</evidence>
<dbReference type="SUPFAM" id="SSF51735">
    <property type="entry name" value="NAD(P)-binding Rossmann-fold domains"/>
    <property type="match status" value="1"/>
</dbReference>
<name>A0ABT2NS30_9RHOB</name>
<sequence>MTLRLLTGTAERDLPAIWPGIAPMAFGMAHNLLSKAGVTAGSRVLIVDRASATGLACERLADTLGASVERDAPGTGPAQMSFDAVIDLAASVGWRAHLGVLRPGGHYTRPGAIAEPARRGERRRVVLAELAAFFHPHPPREVFAGFITLVAAPHLRAVPPVSVSKESAK</sequence>
<dbReference type="Gene3D" id="3.90.180.10">
    <property type="entry name" value="Medium-chain alcohol dehydrogenases, catalytic domain"/>
    <property type="match status" value="1"/>
</dbReference>
<reference evidence="2" key="1">
    <citation type="submission" date="2023-07" db="EMBL/GenBank/DDBJ databases">
        <title>Defluviimonas sediminis sp. nov., isolated from mangrove sediment.</title>
        <authorList>
            <person name="Liu L."/>
            <person name="Li J."/>
            <person name="Huang Y."/>
            <person name="Pan J."/>
            <person name="Li M."/>
        </authorList>
    </citation>
    <scope>NUCLEOTIDE SEQUENCE [LARGE SCALE GENOMIC DNA]</scope>
    <source>
        <strain evidence="2">FT324</strain>
    </source>
</reference>
<organism evidence="1 2">
    <name type="scientific">Albidovulum sediminis</name>
    <dbReference type="NCBI Taxonomy" id="3066345"/>
    <lineage>
        <taxon>Bacteria</taxon>
        <taxon>Pseudomonadati</taxon>
        <taxon>Pseudomonadota</taxon>
        <taxon>Alphaproteobacteria</taxon>
        <taxon>Rhodobacterales</taxon>
        <taxon>Paracoccaceae</taxon>
        <taxon>Albidovulum</taxon>
    </lineage>
</organism>
<keyword evidence="2" id="KW-1185">Reference proteome</keyword>
<gene>
    <name evidence="1" type="ORF">N5I32_18525</name>
</gene>
<protein>
    <submittedName>
        <fullName evidence="1">Uncharacterized protein</fullName>
    </submittedName>
</protein>
<evidence type="ECO:0000313" key="1">
    <source>
        <dbReference type="EMBL" id="MCT8331516.1"/>
    </source>
</evidence>
<dbReference type="EMBL" id="JAOCQF010000004">
    <property type="protein sequence ID" value="MCT8331516.1"/>
    <property type="molecule type" value="Genomic_DNA"/>
</dbReference>
<proteinExistence type="predicted"/>
<dbReference type="Proteomes" id="UP001205601">
    <property type="component" value="Unassembled WGS sequence"/>
</dbReference>
<comment type="caution">
    <text evidence="1">The sequence shown here is derived from an EMBL/GenBank/DDBJ whole genome shotgun (WGS) entry which is preliminary data.</text>
</comment>
<dbReference type="InterPro" id="IPR036291">
    <property type="entry name" value="NAD(P)-bd_dom_sf"/>
</dbReference>